<dbReference type="InterPro" id="IPR005110">
    <property type="entry name" value="MoeA_linker/N"/>
</dbReference>
<comment type="caution">
    <text evidence="8">The sequence shown here is derived from an EMBL/GenBank/DDBJ whole genome shotgun (WGS) entry which is preliminary data.</text>
</comment>
<dbReference type="Gene3D" id="2.40.340.10">
    <property type="entry name" value="MoeA, C-terminal, domain IV"/>
    <property type="match status" value="1"/>
</dbReference>
<evidence type="ECO:0000256" key="3">
    <source>
        <dbReference type="ARBA" id="ARBA00010763"/>
    </source>
</evidence>
<dbReference type="InterPro" id="IPR005111">
    <property type="entry name" value="MoeA_C_domain_IV"/>
</dbReference>
<dbReference type="SUPFAM" id="SSF63867">
    <property type="entry name" value="MoeA C-terminal domain-like"/>
    <property type="match status" value="1"/>
</dbReference>
<comment type="function">
    <text evidence="1 6">Catalyzes the insertion of molybdate into adenylated molybdopterin with the concomitant release of AMP.</text>
</comment>
<protein>
    <recommendedName>
        <fullName evidence="6">Molybdopterin molybdenumtransferase</fullName>
        <ecNumber evidence="6">2.10.1.1</ecNumber>
    </recommendedName>
</protein>
<dbReference type="SUPFAM" id="SSF53218">
    <property type="entry name" value="Molybdenum cofactor biosynthesis proteins"/>
    <property type="match status" value="1"/>
</dbReference>
<evidence type="ECO:0000256" key="6">
    <source>
        <dbReference type="RuleBase" id="RU365090"/>
    </source>
</evidence>
<keyword evidence="9" id="KW-1185">Reference proteome</keyword>
<dbReference type="GO" id="GO:0006777">
    <property type="term" value="P:Mo-molybdopterin cofactor biosynthetic process"/>
    <property type="evidence" value="ECO:0007669"/>
    <property type="project" value="UniProtKB-UniRule"/>
</dbReference>
<dbReference type="SMART" id="SM00852">
    <property type="entry name" value="MoCF_biosynth"/>
    <property type="match status" value="1"/>
</dbReference>
<dbReference type="AlphaFoldDB" id="A0A2S9INZ6"/>
<dbReference type="NCBIfam" id="NF045515">
    <property type="entry name" value="Glp_gephyrin"/>
    <property type="match status" value="1"/>
</dbReference>
<proteinExistence type="inferred from homology"/>
<dbReference type="GO" id="GO:0005829">
    <property type="term" value="C:cytosol"/>
    <property type="evidence" value="ECO:0007669"/>
    <property type="project" value="TreeGrafter"/>
</dbReference>
<evidence type="ECO:0000256" key="2">
    <source>
        <dbReference type="ARBA" id="ARBA00005046"/>
    </source>
</evidence>
<dbReference type="CDD" id="cd00887">
    <property type="entry name" value="MoeA"/>
    <property type="match status" value="1"/>
</dbReference>
<dbReference type="Pfam" id="PF00994">
    <property type="entry name" value="MoCF_biosynth"/>
    <property type="match status" value="1"/>
</dbReference>
<dbReference type="Gene3D" id="3.40.980.10">
    <property type="entry name" value="MoaB/Mog-like domain"/>
    <property type="match status" value="1"/>
</dbReference>
<keyword evidence="6" id="KW-0500">Molybdenum</keyword>
<comment type="cofactor">
    <cofactor evidence="6">
        <name>Mg(2+)</name>
        <dbReference type="ChEBI" id="CHEBI:18420"/>
    </cofactor>
</comment>
<dbReference type="UniPathway" id="UPA00344"/>
<accession>A0A2S9INZ6</accession>
<dbReference type="Proteomes" id="UP000239434">
    <property type="component" value="Unassembled WGS sequence"/>
</dbReference>
<keyword evidence="4 6" id="KW-0501">Molybdenum cofactor biosynthesis</keyword>
<dbReference type="InterPro" id="IPR038987">
    <property type="entry name" value="MoeA-like"/>
</dbReference>
<feature type="domain" description="MoaB/Mog" evidence="7">
    <location>
        <begin position="178"/>
        <end position="322"/>
    </location>
</feature>
<comment type="catalytic activity">
    <reaction evidence="5">
        <text>adenylyl-molybdopterin + molybdate = Mo-molybdopterin + AMP + H(+)</text>
        <dbReference type="Rhea" id="RHEA:35047"/>
        <dbReference type="ChEBI" id="CHEBI:15378"/>
        <dbReference type="ChEBI" id="CHEBI:36264"/>
        <dbReference type="ChEBI" id="CHEBI:62727"/>
        <dbReference type="ChEBI" id="CHEBI:71302"/>
        <dbReference type="ChEBI" id="CHEBI:456215"/>
        <dbReference type="EC" id="2.10.1.1"/>
    </reaction>
</comment>
<dbReference type="FunFam" id="2.170.190.11:FF:000001">
    <property type="entry name" value="Molybdopterin molybdenumtransferase"/>
    <property type="match status" value="1"/>
</dbReference>
<evidence type="ECO:0000313" key="9">
    <source>
        <dbReference type="Proteomes" id="UP000239434"/>
    </source>
</evidence>
<dbReference type="EC" id="2.10.1.1" evidence="6"/>
<dbReference type="InterPro" id="IPR036425">
    <property type="entry name" value="MoaB/Mog-like_dom_sf"/>
</dbReference>
<dbReference type="GO" id="GO:0061599">
    <property type="term" value="F:molybdopterin molybdotransferase activity"/>
    <property type="evidence" value="ECO:0007669"/>
    <property type="project" value="UniProtKB-UniRule"/>
</dbReference>
<dbReference type="InterPro" id="IPR001453">
    <property type="entry name" value="MoaB/Mog_dom"/>
</dbReference>
<keyword evidence="6" id="KW-0479">Metal-binding</keyword>
<dbReference type="GO" id="GO:0046872">
    <property type="term" value="F:metal ion binding"/>
    <property type="evidence" value="ECO:0007669"/>
    <property type="project" value="UniProtKB-UniRule"/>
</dbReference>
<evidence type="ECO:0000313" key="8">
    <source>
        <dbReference type="EMBL" id="PRD42243.1"/>
    </source>
</evidence>
<dbReference type="InterPro" id="IPR036135">
    <property type="entry name" value="MoeA_linker/N_sf"/>
</dbReference>
<sequence length="407" mass="42433">MALLAVDEALAQLLADAKPLGEEILPTARAGGRVLSRPVQAHHSQPPFDASAMDGYAIRAADVASVPAQLKVIGESAAGHRYAGAVAAGEAVRIFTGAPVPPGADTVLIQENTERLADSAINILQTVAEGRNIRRAGLDFSKGNVVLQPGRILDPAALSLAAAANNAQLHVVRQPKVAIIATGDELVAPGAVPGPDQIISSNNIGVTEIVRINGGETRDLGIVDDDIDHIETAIGAAIENGADILVTLGGASVGDHDLVHAALTRRGMKLDFWKIAMRPGKPLMSGRLQGLNGAPLRVLGLPGNPVSSLVCSYLFLAPLVSALAGRPYQPDIRTARLGVDMPANDLRRDHIRAQIIADENGEPVATPLSLQDSSMLSALARANGLIIREPHAQAARAGEPCEVFMLR</sequence>
<dbReference type="RefSeq" id="WP_105743207.1">
    <property type="nucleotide sequence ID" value="NZ_PVBR01000013.1"/>
</dbReference>
<dbReference type="Pfam" id="PF03454">
    <property type="entry name" value="MoeA_C"/>
    <property type="match status" value="1"/>
</dbReference>
<comment type="similarity">
    <text evidence="3 6">Belongs to the MoeA family.</text>
</comment>
<name>A0A2S9INZ6_9HYPH</name>
<evidence type="ECO:0000256" key="5">
    <source>
        <dbReference type="ARBA" id="ARBA00047317"/>
    </source>
</evidence>
<reference evidence="8 9" key="1">
    <citation type="submission" date="2018-02" db="EMBL/GenBank/DDBJ databases">
        <title>The draft genome of Phyllobacterium sp. 1N-3.</title>
        <authorList>
            <person name="Liu L."/>
            <person name="Li L."/>
            <person name="Zhang X."/>
            <person name="Wang T."/>
            <person name="Liang L."/>
        </authorList>
    </citation>
    <scope>NUCLEOTIDE SEQUENCE [LARGE SCALE GENOMIC DNA]</scope>
    <source>
        <strain evidence="8 9">1N-3</strain>
    </source>
</reference>
<dbReference type="Gene3D" id="2.170.190.11">
    <property type="entry name" value="Molybdopterin biosynthesis moea protein, domain 3"/>
    <property type="match status" value="1"/>
</dbReference>
<dbReference type="Pfam" id="PF03453">
    <property type="entry name" value="MoeA_N"/>
    <property type="match status" value="1"/>
</dbReference>
<evidence type="ECO:0000256" key="4">
    <source>
        <dbReference type="ARBA" id="ARBA00023150"/>
    </source>
</evidence>
<dbReference type="InterPro" id="IPR036688">
    <property type="entry name" value="MoeA_C_domain_IV_sf"/>
</dbReference>
<dbReference type="EMBL" id="PVBR01000013">
    <property type="protein sequence ID" value="PRD42243.1"/>
    <property type="molecule type" value="Genomic_DNA"/>
</dbReference>
<comment type="pathway">
    <text evidence="2 6">Cofactor biosynthesis; molybdopterin biosynthesis.</text>
</comment>
<dbReference type="SUPFAM" id="SSF63882">
    <property type="entry name" value="MoeA N-terminal region -like"/>
    <property type="match status" value="1"/>
</dbReference>
<organism evidence="8 9">
    <name type="scientific">Phyllobacterium phragmitis</name>
    <dbReference type="NCBI Taxonomy" id="2670329"/>
    <lineage>
        <taxon>Bacteria</taxon>
        <taxon>Pseudomonadati</taxon>
        <taxon>Pseudomonadota</taxon>
        <taxon>Alphaproteobacteria</taxon>
        <taxon>Hyphomicrobiales</taxon>
        <taxon>Phyllobacteriaceae</taxon>
        <taxon>Phyllobacterium</taxon>
    </lineage>
</organism>
<dbReference type="Gene3D" id="3.90.105.10">
    <property type="entry name" value="Molybdopterin biosynthesis moea protein, domain 2"/>
    <property type="match status" value="1"/>
</dbReference>
<dbReference type="PANTHER" id="PTHR10192:SF5">
    <property type="entry name" value="GEPHYRIN"/>
    <property type="match status" value="1"/>
</dbReference>
<keyword evidence="6" id="KW-0460">Magnesium</keyword>
<evidence type="ECO:0000259" key="7">
    <source>
        <dbReference type="SMART" id="SM00852"/>
    </source>
</evidence>
<evidence type="ECO:0000256" key="1">
    <source>
        <dbReference type="ARBA" id="ARBA00002901"/>
    </source>
</evidence>
<keyword evidence="6 8" id="KW-0808">Transferase</keyword>
<gene>
    <name evidence="8" type="ORF">C5748_17420</name>
</gene>
<dbReference type="PANTHER" id="PTHR10192">
    <property type="entry name" value="MOLYBDOPTERIN BIOSYNTHESIS PROTEIN"/>
    <property type="match status" value="1"/>
</dbReference>